<dbReference type="InterPro" id="IPR045087">
    <property type="entry name" value="Cu-oxidase_fam"/>
</dbReference>
<dbReference type="InterPro" id="IPR008972">
    <property type="entry name" value="Cupredoxin"/>
</dbReference>
<evidence type="ECO:0000256" key="4">
    <source>
        <dbReference type="SAM" id="MobiDB-lite"/>
    </source>
</evidence>
<keyword evidence="5" id="KW-0732">Signal</keyword>
<dbReference type="InterPro" id="IPR002355">
    <property type="entry name" value="Cu_oxidase_Cu_BS"/>
</dbReference>
<dbReference type="PANTHER" id="PTHR11709">
    <property type="entry name" value="MULTI-COPPER OXIDASE"/>
    <property type="match status" value="1"/>
</dbReference>
<dbReference type="InterPro" id="IPR001117">
    <property type="entry name" value="Cu-oxidase_2nd"/>
</dbReference>
<evidence type="ECO:0000256" key="1">
    <source>
        <dbReference type="ARBA" id="ARBA00022723"/>
    </source>
</evidence>
<feature type="chain" id="PRO_5039069293" evidence="5">
    <location>
        <begin position="21"/>
        <end position="541"/>
    </location>
</feature>
<feature type="domain" description="Plastocyanin-like" evidence="8">
    <location>
        <begin position="58"/>
        <end position="173"/>
    </location>
</feature>
<keyword evidence="10" id="KW-1185">Reference proteome</keyword>
<organism evidence="9 10">
    <name type="scientific">Virgibacillus phasianinus</name>
    <dbReference type="NCBI Taxonomy" id="2017483"/>
    <lineage>
        <taxon>Bacteria</taxon>
        <taxon>Bacillati</taxon>
        <taxon>Bacillota</taxon>
        <taxon>Bacilli</taxon>
        <taxon>Bacillales</taxon>
        <taxon>Bacillaceae</taxon>
        <taxon>Virgibacillus</taxon>
    </lineage>
</organism>
<dbReference type="Pfam" id="PF07732">
    <property type="entry name" value="Cu-oxidase_3"/>
    <property type="match status" value="1"/>
</dbReference>
<dbReference type="Pfam" id="PF07731">
    <property type="entry name" value="Cu-oxidase_2"/>
    <property type="match status" value="1"/>
</dbReference>
<proteinExistence type="predicted"/>
<dbReference type="OrthoDB" id="9757546at2"/>
<dbReference type="PANTHER" id="PTHR11709:SF394">
    <property type="entry name" value="FI03373P-RELATED"/>
    <property type="match status" value="1"/>
</dbReference>
<dbReference type="PROSITE" id="PS00080">
    <property type="entry name" value="MULTICOPPER_OXIDASE2"/>
    <property type="match status" value="1"/>
</dbReference>
<gene>
    <name evidence="9" type="ORF">CFK37_03505</name>
</gene>
<keyword evidence="3" id="KW-0186">Copper</keyword>
<reference evidence="9 10" key="1">
    <citation type="submission" date="2017-07" db="EMBL/GenBank/DDBJ databases">
        <title>Virgibacillus sp. LM2416.</title>
        <authorList>
            <person name="Tak E.J."/>
            <person name="Bae J.-W."/>
        </authorList>
    </citation>
    <scope>NUCLEOTIDE SEQUENCE [LARGE SCALE GENOMIC DNA]</scope>
    <source>
        <strain evidence="9 10">LM2416</strain>
    </source>
</reference>
<evidence type="ECO:0000313" key="10">
    <source>
        <dbReference type="Proteomes" id="UP000198312"/>
    </source>
</evidence>
<dbReference type="GO" id="GO:0005507">
    <property type="term" value="F:copper ion binding"/>
    <property type="evidence" value="ECO:0007669"/>
    <property type="project" value="InterPro"/>
</dbReference>
<evidence type="ECO:0000259" key="7">
    <source>
        <dbReference type="Pfam" id="PF07731"/>
    </source>
</evidence>
<dbReference type="CDD" id="cd13861">
    <property type="entry name" value="CuRO_1_CumA_like"/>
    <property type="match status" value="1"/>
</dbReference>
<name>A0A220TZU4_9BACI</name>
<feature type="signal peptide" evidence="5">
    <location>
        <begin position="1"/>
        <end position="20"/>
    </location>
</feature>
<feature type="domain" description="Plastocyanin-like" evidence="6">
    <location>
        <begin position="241"/>
        <end position="343"/>
    </location>
</feature>
<evidence type="ECO:0000259" key="6">
    <source>
        <dbReference type="Pfam" id="PF00394"/>
    </source>
</evidence>
<keyword evidence="1" id="KW-0479">Metal-binding</keyword>
<sequence length="541" mass="59879">MNKIQILIPLLLVVVLAACTGETTTTNENNQSSSSDETVSVKKVDTEGREVNEINITAQETDWMLNDKKMVNAWTYGGTIPGKEVRVTQGEVVKVNLQNKLPKPVTIHWHGYPVPNTEDGVAGVTQDAVPPGESYTYNFVATVPGTYWYHSHQNSVEQVDKGLYGVLIVEPKEGVNADRDYTLVLDEWQSNPDEGMDMGGDKANEENMNGMDQQNSGKGMDGMNHGDSSSDKEKNHVMSGMSGKEMMGHDMSSYDIFTINGKTYEANEPLEVKKGEKVKLRFINAGYIVHKIHIPVDYKITHVDGQPVNNPSVEKGSVLEIAPGERYDIAFTANSGQNFTIDDHTDMAGAKYMKIDVAYQNSKGNESEHPKANSKANLMDLGEKEEGQFSLDDNFDVEYQMDLGSEMDMEKSMGMAYTINGNAYPNVPPLKVEKGDLVKVKMTNKMSGDDAEAVHPMHLHGHFFQVLSKNGKTVKGSPIVKDTLNVKPGETYVIAFKADNPGNWLFHCHDLHHATAGMLQLVKYNNFEDFEPSGDVKNITE</sequence>
<dbReference type="Pfam" id="PF00394">
    <property type="entry name" value="Cu-oxidase"/>
    <property type="match status" value="1"/>
</dbReference>
<evidence type="ECO:0000259" key="8">
    <source>
        <dbReference type="Pfam" id="PF07732"/>
    </source>
</evidence>
<dbReference type="Proteomes" id="UP000198312">
    <property type="component" value="Chromosome"/>
</dbReference>
<dbReference type="AlphaFoldDB" id="A0A220TZU4"/>
<dbReference type="PROSITE" id="PS51257">
    <property type="entry name" value="PROKAR_LIPOPROTEIN"/>
    <property type="match status" value="1"/>
</dbReference>
<feature type="region of interest" description="Disordered" evidence="4">
    <location>
        <begin position="209"/>
        <end position="236"/>
    </location>
</feature>
<dbReference type="PROSITE" id="PS00079">
    <property type="entry name" value="MULTICOPPER_OXIDASE1"/>
    <property type="match status" value="1"/>
</dbReference>
<dbReference type="InterPro" id="IPR033138">
    <property type="entry name" value="Cu_oxidase_CS"/>
</dbReference>
<evidence type="ECO:0000256" key="5">
    <source>
        <dbReference type="SAM" id="SignalP"/>
    </source>
</evidence>
<accession>A0A220TZU4</accession>
<dbReference type="EMBL" id="CP022315">
    <property type="protein sequence ID" value="ASK61309.1"/>
    <property type="molecule type" value="Genomic_DNA"/>
</dbReference>
<feature type="region of interest" description="Disordered" evidence="4">
    <location>
        <begin position="24"/>
        <end position="43"/>
    </location>
</feature>
<evidence type="ECO:0000256" key="3">
    <source>
        <dbReference type="ARBA" id="ARBA00023008"/>
    </source>
</evidence>
<evidence type="ECO:0000256" key="2">
    <source>
        <dbReference type="ARBA" id="ARBA00023002"/>
    </source>
</evidence>
<feature type="domain" description="Plastocyanin-like" evidence="7">
    <location>
        <begin position="409"/>
        <end position="520"/>
    </location>
</feature>
<dbReference type="RefSeq" id="WP_089060587.1">
    <property type="nucleotide sequence ID" value="NZ_CP022315.1"/>
</dbReference>
<protein>
    <submittedName>
        <fullName evidence="9">Copper oxidase</fullName>
    </submittedName>
</protein>
<dbReference type="GO" id="GO:0016491">
    <property type="term" value="F:oxidoreductase activity"/>
    <property type="evidence" value="ECO:0007669"/>
    <property type="project" value="UniProtKB-KW"/>
</dbReference>
<dbReference type="InterPro" id="IPR011706">
    <property type="entry name" value="Cu-oxidase_C"/>
</dbReference>
<dbReference type="CDD" id="cd04202">
    <property type="entry name" value="CuRO_D2_2dMcoN_like"/>
    <property type="match status" value="1"/>
</dbReference>
<evidence type="ECO:0000313" key="9">
    <source>
        <dbReference type="EMBL" id="ASK61309.1"/>
    </source>
</evidence>
<feature type="compositionally biased region" description="Low complexity" evidence="4">
    <location>
        <begin position="24"/>
        <end position="38"/>
    </location>
</feature>
<dbReference type="InterPro" id="IPR011707">
    <property type="entry name" value="Cu-oxidase-like_N"/>
</dbReference>
<keyword evidence="2" id="KW-0560">Oxidoreductase</keyword>
<dbReference type="KEGG" id="vil:CFK37_03505"/>
<dbReference type="Gene3D" id="2.60.40.420">
    <property type="entry name" value="Cupredoxins - blue copper proteins"/>
    <property type="match status" value="2"/>
</dbReference>
<dbReference type="SUPFAM" id="SSF49503">
    <property type="entry name" value="Cupredoxins"/>
    <property type="match status" value="3"/>
</dbReference>